<accession>A0ABT4LP69</accession>
<dbReference type="InterPro" id="IPR006680">
    <property type="entry name" value="Amidohydro-rel"/>
</dbReference>
<dbReference type="SUPFAM" id="SSF51338">
    <property type="entry name" value="Composite domain of metallo-dependent hydrolases"/>
    <property type="match status" value="1"/>
</dbReference>
<dbReference type="PANTHER" id="PTHR11113:SF14">
    <property type="entry name" value="N-ACETYLGLUCOSAMINE-6-PHOSPHATE DEACETYLASE"/>
    <property type="match status" value="1"/>
</dbReference>
<dbReference type="RefSeq" id="WP_269424251.1">
    <property type="nucleotide sequence ID" value="NZ_JAPWGY010000005.1"/>
</dbReference>
<dbReference type="Pfam" id="PF01979">
    <property type="entry name" value="Amidohydro_1"/>
    <property type="match status" value="1"/>
</dbReference>
<name>A0ABT4LP69_9PROT</name>
<evidence type="ECO:0000256" key="3">
    <source>
        <dbReference type="ARBA" id="ARBA00022801"/>
    </source>
</evidence>
<evidence type="ECO:0000256" key="2">
    <source>
        <dbReference type="ARBA" id="ARBA00022723"/>
    </source>
</evidence>
<evidence type="ECO:0000256" key="5">
    <source>
        <dbReference type="PIRNR" id="PIRNR038994"/>
    </source>
</evidence>
<reference evidence="7" key="1">
    <citation type="submission" date="2022-12" db="EMBL/GenBank/DDBJ databases">
        <title>Bacterial isolates from different developmental stages of Nematostella vectensis.</title>
        <authorList>
            <person name="Fraune S."/>
        </authorList>
    </citation>
    <scope>NUCLEOTIDE SEQUENCE</scope>
    <source>
        <strain evidence="7">G21630-S1</strain>
    </source>
</reference>
<dbReference type="PIRSF" id="PIRSF038994">
    <property type="entry name" value="NagA"/>
    <property type="match status" value="1"/>
</dbReference>
<proteinExistence type="inferred from homology"/>
<keyword evidence="3 5" id="KW-0378">Hydrolase</keyword>
<keyword evidence="8" id="KW-1185">Reference proteome</keyword>
<dbReference type="Proteomes" id="UP001069802">
    <property type="component" value="Unassembled WGS sequence"/>
</dbReference>
<dbReference type="EMBL" id="JAPWGY010000005">
    <property type="protein sequence ID" value="MCZ4282106.1"/>
    <property type="molecule type" value="Genomic_DNA"/>
</dbReference>
<dbReference type="InterPro" id="IPR032466">
    <property type="entry name" value="Metal_Hydrolase"/>
</dbReference>
<dbReference type="SUPFAM" id="SSF51556">
    <property type="entry name" value="Metallo-dependent hydrolases"/>
    <property type="match status" value="1"/>
</dbReference>
<comment type="similarity">
    <text evidence="1 5">Belongs to the metallo-dependent hydrolases superfamily. NagA family.</text>
</comment>
<keyword evidence="4 5" id="KW-0119">Carbohydrate metabolism</keyword>
<dbReference type="NCBIfam" id="TIGR00221">
    <property type="entry name" value="nagA"/>
    <property type="match status" value="1"/>
</dbReference>
<protein>
    <submittedName>
        <fullName evidence="7">N-acetylglucosamine-6-phosphate deacetylase</fullName>
        <ecNumber evidence="7">3.5.1.25</ecNumber>
    </submittedName>
</protein>
<dbReference type="InterPro" id="IPR011059">
    <property type="entry name" value="Metal-dep_hydrolase_composite"/>
</dbReference>
<evidence type="ECO:0000256" key="4">
    <source>
        <dbReference type="ARBA" id="ARBA00023277"/>
    </source>
</evidence>
<organism evidence="7 8">
    <name type="scientific">Kiloniella laminariae</name>
    <dbReference type="NCBI Taxonomy" id="454162"/>
    <lineage>
        <taxon>Bacteria</taxon>
        <taxon>Pseudomonadati</taxon>
        <taxon>Pseudomonadota</taxon>
        <taxon>Alphaproteobacteria</taxon>
        <taxon>Rhodospirillales</taxon>
        <taxon>Kiloniellaceae</taxon>
        <taxon>Kiloniella</taxon>
    </lineage>
</organism>
<evidence type="ECO:0000313" key="8">
    <source>
        <dbReference type="Proteomes" id="UP001069802"/>
    </source>
</evidence>
<evidence type="ECO:0000313" key="7">
    <source>
        <dbReference type="EMBL" id="MCZ4282106.1"/>
    </source>
</evidence>
<sequence length="382" mass="41292">MKTALVNARVFTGDRWLDKATVTINKGIIEAVGETDLSGYNQRDLAGDMLVPGFIDIQVNGGGGVLFNDQPDIEGIRAIAQAHRRFGTTGMLPTLITDERSVMVRAISAMRQALLAGEPGVLGIHLEGPYLNPLRKGVHQENQIRLMEEDALSVITSLELGKTLVTLAPEKAASGVIRELVSKGVLVAAGHTAGEYEDFQRAFSEGLSCFTHLFNAMSPLGSREPGAVGAALDHKQSWCGLIVDGYHVHPASLRAAIRAKTPGKMLLVTDAMPTVGSREDFFELYGQKIWSREGRCITDTGVLAGADLDMASAVRNSVSLLDLTLDESLRMASLYPAEFLGLGKRYGRIEKGYEASLVQLNERIEVQESWINGRDMAADGIV</sequence>
<dbReference type="GO" id="GO:0008448">
    <property type="term" value="F:N-acetylglucosamine-6-phosphate deacetylase activity"/>
    <property type="evidence" value="ECO:0007669"/>
    <property type="project" value="UniProtKB-EC"/>
</dbReference>
<gene>
    <name evidence="7" type="primary">nagA</name>
    <name evidence="7" type="ORF">O4H49_15055</name>
</gene>
<feature type="domain" description="Amidohydrolase-related" evidence="6">
    <location>
        <begin position="49"/>
        <end position="362"/>
    </location>
</feature>
<dbReference type="PANTHER" id="PTHR11113">
    <property type="entry name" value="N-ACETYLGLUCOSAMINE-6-PHOSPHATE DEACETYLASE"/>
    <property type="match status" value="1"/>
</dbReference>
<dbReference type="Gene3D" id="3.20.20.140">
    <property type="entry name" value="Metal-dependent hydrolases"/>
    <property type="match status" value="1"/>
</dbReference>
<dbReference type="CDD" id="cd00854">
    <property type="entry name" value="NagA"/>
    <property type="match status" value="1"/>
</dbReference>
<comment type="caution">
    <text evidence="7">The sequence shown here is derived from an EMBL/GenBank/DDBJ whole genome shotgun (WGS) entry which is preliminary data.</text>
</comment>
<keyword evidence="2" id="KW-0479">Metal-binding</keyword>
<dbReference type="Gene3D" id="2.30.40.10">
    <property type="entry name" value="Urease, subunit C, domain 1"/>
    <property type="match status" value="1"/>
</dbReference>
<dbReference type="InterPro" id="IPR003764">
    <property type="entry name" value="GlcNAc_6-P_deAcase"/>
</dbReference>
<dbReference type="EC" id="3.5.1.25" evidence="7"/>
<evidence type="ECO:0000259" key="6">
    <source>
        <dbReference type="Pfam" id="PF01979"/>
    </source>
</evidence>
<evidence type="ECO:0000256" key="1">
    <source>
        <dbReference type="ARBA" id="ARBA00010716"/>
    </source>
</evidence>